<name>A0A151WSE9_9HYME</name>
<proteinExistence type="predicted"/>
<reference evidence="7 8" key="1">
    <citation type="submission" date="2015-09" db="EMBL/GenBank/DDBJ databases">
        <title>Trachymyrmex zeteki WGS genome.</title>
        <authorList>
            <person name="Nygaard S."/>
            <person name="Hu H."/>
            <person name="Boomsma J."/>
            <person name="Zhang G."/>
        </authorList>
    </citation>
    <scope>NUCLEOTIDE SEQUENCE [LARGE SCALE GENOMIC DNA]</scope>
    <source>
        <strain evidence="7">Tzet28-1</strain>
        <tissue evidence="7">Whole body</tissue>
    </source>
</reference>
<protein>
    <recommendedName>
        <fullName evidence="6">THAP-type domain-containing protein</fullName>
    </recommendedName>
</protein>
<feature type="non-terminal residue" evidence="7">
    <location>
        <position position="1"/>
    </location>
</feature>
<keyword evidence="1" id="KW-0479">Metal-binding</keyword>
<evidence type="ECO:0000256" key="3">
    <source>
        <dbReference type="ARBA" id="ARBA00022833"/>
    </source>
</evidence>
<dbReference type="Pfam" id="PF05485">
    <property type="entry name" value="THAP"/>
    <property type="match status" value="1"/>
</dbReference>
<feature type="compositionally biased region" description="Basic and acidic residues" evidence="5">
    <location>
        <begin position="72"/>
        <end position="83"/>
    </location>
</feature>
<dbReference type="Proteomes" id="UP000075809">
    <property type="component" value="Unassembled WGS sequence"/>
</dbReference>
<evidence type="ECO:0000256" key="2">
    <source>
        <dbReference type="ARBA" id="ARBA00022771"/>
    </source>
</evidence>
<evidence type="ECO:0000256" key="1">
    <source>
        <dbReference type="ARBA" id="ARBA00022723"/>
    </source>
</evidence>
<dbReference type="GO" id="GO:0008270">
    <property type="term" value="F:zinc ion binding"/>
    <property type="evidence" value="ECO:0007669"/>
    <property type="project" value="UniProtKB-KW"/>
</dbReference>
<organism evidence="7 8">
    <name type="scientific">Mycetomoellerius zeteki</name>
    <dbReference type="NCBI Taxonomy" id="64791"/>
    <lineage>
        <taxon>Eukaryota</taxon>
        <taxon>Metazoa</taxon>
        <taxon>Ecdysozoa</taxon>
        <taxon>Arthropoda</taxon>
        <taxon>Hexapoda</taxon>
        <taxon>Insecta</taxon>
        <taxon>Pterygota</taxon>
        <taxon>Neoptera</taxon>
        <taxon>Endopterygota</taxon>
        <taxon>Hymenoptera</taxon>
        <taxon>Apocrita</taxon>
        <taxon>Aculeata</taxon>
        <taxon>Formicoidea</taxon>
        <taxon>Formicidae</taxon>
        <taxon>Myrmicinae</taxon>
        <taxon>Mycetomoellerius</taxon>
    </lineage>
</organism>
<feature type="domain" description="THAP-type" evidence="6">
    <location>
        <begin position="25"/>
        <end position="59"/>
    </location>
</feature>
<evidence type="ECO:0000256" key="4">
    <source>
        <dbReference type="ARBA" id="ARBA00023125"/>
    </source>
</evidence>
<accession>A0A151WSE9</accession>
<evidence type="ECO:0000313" key="8">
    <source>
        <dbReference type="Proteomes" id="UP000075809"/>
    </source>
</evidence>
<sequence length="138" mass="16449">KHMWCAVPECTNERLNLEPKDPEYAYQNCRLCHLHFEEKWYKINKMRTRLHPDAIPTIFFGPDYGKSTSNDTKQDMKSSEDSPRKKKLHLKIVKLKAQNKTLCETIRRLRLKEKKNIQAKKETNEQKTLQKLGRKLLP</sequence>
<feature type="region of interest" description="Disordered" evidence="5">
    <location>
        <begin position="117"/>
        <end position="138"/>
    </location>
</feature>
<keyword evidence="4" id="KW-0238">DNA-binding</keyword>
<keyword evidence="3" id="KW-0862">Zinc</keyword>
<dbReference type="GO" id="GO:0003677">
    <property type="term" value="F:DNA binding"/>
    <property type="evidence" value="ECO:0007669"/>
    <property type="project" value="UniProtKB-KW"/>
</dbReference>
<evidence type="ECO:0000259" key="6">
    <source>
        <dbReference type="Pfam" id="PF05485"/>
    </source>
</evidence>
<dbReference type="AlphaFoldDB" id="A0A151WSE9"/>
<dbReference type="EMBL" id="KQ982778">
    <property type="protein sequence ID" value="KYQ50743.1"/>
    <property type="molecule type" value="Genomic_DNA"/>
</dbReference>
<dbReference type="InterPro" id="IPR006612">
    <property type="entry name" value="THAP_Znf"/>
</dbReference>
<keyword evidence="2" id="KW-0863">Zinc-finger</keyword>
<evidence type="ECO:0000256" key="5">
    <source>
        <dbReference type="SAM" id="MobiDB-lite"/>
    </source>
</evidence>
<dbReference type="SUPFAM" id="SSF57716">
    <property type="entry name" value="Glucocorticoid receptor-like (DNA-binding domain)"/>
    <property type="match status" value="1"/>
</dbReference>
<evidence type="ECO:0000313" key="7">
    <source>
        <dbReference type="EMBL" id="KYQ50743.1"/>
    </source>
</evidence>
<gene>
    <name evidence="7" type="ORF">ALC60_10168</name>
</gene>
<dbReference type="STRING" id="64791.A0A151WSE9"/>
<feature type="region of interest" description="Disordered" evidence="5">
    <location>
        <begin position="62"/>
        <end position="87"/>
    </location>
</feature>
<keyword evidence="8" id="KW-1185">Reference proteome</keyword>